<dbReference type="Proteomes" id="UP000231279">
    <property type="component" value="Unassembled WGS sequence"/>
</dbReference>
<dbReference type="PANTHER" id="PTHR10241">
    <property type="entry name" value="LETHAL 2 GIANT LARVAE PROTEIN"/>
    <property type="match status" value="1"/>
</dbReference>
<dbReference type="Pfam" id="PF00400">
    <property type="entry name" value="WD40"/>
    <property type="match status" value="1"/>
</dbReference>
<protein>
    <submittedName>
        <fullName evidence="9">Tomosyn</fullName>
    </submittedName>
</protein>
<dbReference type="InterPro" id="IPR036322">
    <property type="entry name" value="WD40_repeat_dom_sf"/>
</dbReference>
<dbReference type="GO" id="GO:0005096">
    <property type="term" value="F:GTPase activator activity"/>
    <property type="evidence" value="ECO:0007669"/>
    <property type="project" value="TreeGrafter"/>
</dbReference>
<gene>
    <name evidence="9" type="ORF">CDL12_21424</name>
</gene>
<dbReference type="SUPFAM" id="SSF50978">
    <property type="entry name" value="WD40 repeat-like"/>
    <property type="match status" value="1"/>
</dbReference>
<dbReference type="GO" id="GO:0019905">
    <property type="term" value="F:syntaxin binding"/>
    <property type="evidence" value="ECO:0007669"/>
    <property type="project" value="TreeGrafter"/>
</dbReference>
<feature type="coiled-coil region" evidence="6">
    <location>
        <begin position="1029"/>
        <end position="1056"/>
    </location>
</feature>
<feature type="region of interest" description="Disordered" evidence="7">
    <location>
        <begin position="718"/>
        <end position="746"/>
    </location>
</feature>
<comment type="subcellular location">
    <subcellularLocation>
        <location evidence="1">Cytoplasm</location>
    </subcellularLocation>
</comment>
<evidence type="ECO:0000313" key="10">
    <source>
        <dbReference type="Proteomes" id="UP000231279"/>
    </source>
</evidence>
<reference evidence="10" key="1">
    <citation type="journal article" date="2018" name="Gigascience">
        <title>Genome assembly of the Pink Ipe (Handroanthus impetiginosus, Bignoniaceae), a highly valued, ecologically keystone Neotropical timber forest tree.</title>
        <authorList>
            <person name="Silva-Junior O.B."/>
            <person name="Grattapaglia D."/>
            <person name="Novaes E."/>
            <person name="Collevatti R.G."/>
        </authorList>
    </citation>
    <scope>NUCLEOTIDE SEQUENCE [LARGE SCALE GENOMIC DNA]</scope>
    <source>
        <strain evidence="10">cv. UFG-1</strain>
    </source>
</reference>
<evidence type="ECO:0000256" key="7">
    <source>
        <dbReference type="SAM" id="MobiDB-lite"/>
    </source>
</evidence>
<dbReference type="Gene3D" id="1.20.5.110">
    <property type="match status" value="1"/>
</dbReference>
<evidence type="ECO:0000256" key="6">
    <source>
        <dbReference type="SAM" id="Coils"/>
    </source>
</evidence>
<keyword evidence="10" id="KW-1185">Reference proteome</keyword>
<dbReference type="GO" id="GO:0045159">
    <property type="term" value="F:myosin II binding"/>
    <property type="evidence" value="ECO:0007669"/>
    <property type="project" value="TreeGrafter"/>
</dbReference>
<feature type="domain" description="V-SNARE coiled-coil homology" evidence="8">
    <location>
        <begin position="1017"/>
        <end position="1081"/>
    </location>
</feature>
<dbReference type="Gene3D" id="2.130.10.10">
    <property type="entry name" value="YVTN repeat-like/Quinoprotein amine dehydrogenase"/>
    <property type="match status" value="2"/>
</dbReference>
<dbReference type="GO" id="GO:0005886">
    <property type="term" value="C:plasma membrane"/>
    <property type="evidence" value="ECO:0007669"/>
    <property type="project" value="TreeGrafter"/>
</dbReference>
<dbReference type="CDD" id="cd15873">
    <property type="entry name" value="R-SNARE_STXBP5_6"/>
    <property type="match status" value="1"/>
</dbReference>
<evidence type="ECO:0000256" key="1">
    <source>
        <dbReference type="ARBA" id="ARBA00004496"/>
    </source>
</evidence>
<name>A0A2G9GL45_9LAMI</name>
<feature type="region of interest" description="Disordered" evidence="7">
    <location>
        <begin position="1"/>
        <end position="25"/>
    </location>
</feature>
<keyword evidence="4" id="KW-0963">Cytoplasm</keyword>
<evidence type="ECO:0000256" key="5">
    <source>
        <dbReference type="PROSITE-ProRule" id="PRU00290"/>
    </source>
</evidence>
<dbReference type="SUPFAM" id="SSF58038">
    <property type="entry name" value="SNARE fusion complex"/>
    <property type="match status" value="1"/>
</dbReference>
<evidence type="ECO:0000256" key="4">
    <source>
        <dbReference type="ARBA" id="ARBA00022490"/>
    </source>
</evidence>
<keyword evidence="3" id="KW-0268">Exocytosis</keyword>
<dbReference type="GO" id="GO:0005737">
    <property type="term" value="C:cytoplasm"/>
    <property type="evidence" value="ECO:0007669"/>
    <property type="project" value="UniProtKB-SubCell"/>
</dbReference>
<dbReference type="AlphaFoldDB" id="A0A2G9GL45"/>
<dbReference type="OrthoDB" id="19944at2759"/>
<dbReference type="InterPro" id="IPR042855">
    <property type="entry name" value="V_SNARE_CC"/>
</dbReference>
<sequence>MFAKLFQNPTQSEPPRPSSQLDVAHESMASSDLAPRVAVHYGIPSTASILAYDPIQRLLAVGTLDGRIKVVGGDNIEGLLLSPKALPFKNLEVWDLEKRCIASNIEWESNITAFSVIYGTNYMYVGDEYGFLSVLKYDAEEGNISHLPYHVPPNLIAEGAGISLPDQQSIVGVVSQPSSCGNRVLIAYDNGLIILWDITEDRAVHVRGHKDLQLKEGMVVNFSNNERHEFPSDSLDDEEAEKEISSLCWVSPDGSVLAVGYVDGDILLWNLSVSDSDKGQRTQKSPNDVFKIQLSSGNKRLPVIVLHWSSDKAQNGCGGQLFVYGGEDIGSEEVLTILDLDWSSGLAKVKCIERVDLRLYGSFADVLVISNAYKAENNNAMSLFVLTNPGQLNFYEYTSLSNLKPEKGKDHSVHSFQYQSVIPTLEPYMTVGKLYIMGSERSILSALSETVSPAKQQSDDMLTGGSTKWPMKGGIPYRMSATECNSIERIYIGGYQDGSIRIWDATFPILSRVSVLGFEMESIQVAGASASISALVLCSASDTLAVGNECGVIFLYRLQGNLGQTTMTIVTEPKHEVHSYQPEGRNHCSTVYSILNSPVRALEFATSGVRLVAGFESGQVAVLDTTSPSVLFVMDCVSPVISLAIKSSLDTHENRVKNSGNDTESEPEIEIAFILTRDARMFLMDGATGNMISSQPIHPNEKSTAISMHFLEVNQPLAEGPKTQSESAQTSHQQNQSGVSKVEEATQPTNLEHKKVASEILLCCEEAFYLYSLKTLFQGNKNFIHEFKLEKPCSWASIVKRDAEIYGVIIVYQTGEIEMRSLPELKLLGNTSMMSTLRWNFKNNMDKTMSASDKGQIALVNGCEFAIVSLLAFENDLRIPETLPCLHDKVLAAAADADVNFSQNQKKSAVPGFVSNMIKGLKGVKEEQDMNYNEAREVVIAHLERIFSRFPFSDPLDTYDLDDVELQIDDINIDEPVPYVASSQKSGYDVKEKGKEREKLFEGGSTDTKPTVRTREEIIAKYRNRGDAAAAASQAKDKLLERQEKLEKLSRRTEELQSGAENFASMANELAKAMEKRKWWNI</sequence>
<dbReference type="GO" id="GO:0006893">
    <property type="term" value="P:Golgi to plasma membrane transport"/>
    <property type="evidence" value="ECO:0007669"/>
    <property type="project" value="TreeGrafter"/>
</dbReference>
<keyword evidence="5 6" id="KW-0175">Coiled coil</keyword>
<dbReference type="PROSITE" id="PS50892">
    <property type="entry name" value="V_SNARE"/>
    <property type="match status" value="1"/>
</dbReference>
<evidence type="ECO:0000259" key="8">
    <source>
        <dbReference type="PROSITE" id="PS50892"/>
    </source>
</evidence>
<organism evidence="9 10">
    <name type="scientific">Handroanthus impetiginosus</name>
    <dbReference type="NCBI Taxonomy" id="429701"/>
    <lineage>
        <taxon>Eukaryota</taxon>
        <taxon>Viridiplantae</taxon>
        <taxon>Streptophyta</taxon>
        <taxon>Embryophyta</taxon>
        <taxon>Tracheophyta</taxon>
        <taxon>Spermatophyta</taxon>
        <taxon>Magnoliopsida</taxon>
        <taxon>eudicotyledons</taxon>
        <taxon>Gunneridae</taxon>
        <taxon>Pentapetalae</taxon>
        <taxon>asterids</taxon>
        <taxon>lamiids</taxon>
        <taxon>Lamiales</taxon>
        <taxon>Bignoniaceae</taxon>
        <taxon>Crescentiina</taxon>
        <taxon>Tabebuia alliance</taxon>
        <taxon>Handroanthus</taxon>
    </lineage>
</organism>
<comment type="caution">
    <text evidence="9">The sequence shown here is derived from an EMBL/GenBank/DDBJ whole genome shotgun (WGS) entry which is preliminary data.</text>
</comment>
<accession>A0A2G9GL45</accession>
<dbReference type="InterPro" id="IPR015943">
    <property type="entry name" value="WD40/YVTN_repeat-like_dom_sf"/>
</dbReference>
<dbReference type="InterPro" id="IPR001680">
    <property type="entry name" value="WD40_rpt"/>
</dbReference>
<comment type="similarity">
    <text evidence="2">Belongs to the WD repeat L(2)GL family.</text>
</comment>
<dbReference type="PANTHER" id="PTHR10241:SF38">
    <property type="entry name" value="TRANSDUCIN FAMILY PROTEIN _ WD-40 REPEAT FAMILY PROTEIN"/>
    <property type="match status" value="1"/>
</dbReference>
<dbReference type="STRING" id="429701.A0A2G9GL45"/>
<dbReference type="EMBL" id="NKXS01004548">
    <property type="protein sequence ID" value="PIN06027.1"/>
    <property type="molecule type" value="Genomic_DNA"/>
</dbReference>
<dbReference type="SMART" id="SM00320">
    <property type="entry name" value="WD40"/>
    <property type="match status" value="6"/>
</dbReference>
<proteinExistence type="inferred from homology"/>
<feature type="compositionally biased region" description="Polar residues" evidence="7">
    <location>
        <begin position="722"/>
        <end position="739"/>
    </location>
</feature>
<evidence type="ECO:0000256" key="3">
    <source>
        <dbReference type="ARBA" id="ARBA00022483"/>
    </source>
</evidence>
<evidence type="ECO:0000313" key="9">
    <source>
        <dbReference type="EMBL" id="PIN06027.1"/>
    </source>
</evidence>
<dbReference type="Pfam" id="PF00957">
    <property type="entry name" value="Synaptobrevin"/>
    <property type="match status" value="1"/>
</dbReference>
<evidence type="ECO:0000256" key="2">
    <source>
        <dbReference type="ARBA" id="ARBA00008070"/>
    </source>
</evidence>
<dbReference type="GO" id="GO:0006887">
    <property type="term" value="P:exocytosis"/>
    <property type="evidence" value="ECO:0007669"/>
    <property type="project" value="UniProtKB-KW"/>
</dbReference>